<dbReference type="Gene3D" id="3.40.50.720">
    <property type="entry name" value="NAD(P)-binding Rossmann-like Domain"/>
    <property type="match status" value="1"/>
</dbReference>
<dbReference type="OrthoDB" id="10268090at2759"/>
<dbReference type="InterPro" id="IPR005097">
    <property type="entry name" value="Sacchrp_dh_NADP-bd"/>
</dbReference>
<dbReference type="InterPro" id="IPR036938">
    <property type="entry name" value="PAP2/HPO_sf"/>
</dbReference>
<evidence type="ECO:0000313" key="5">
    <source>
        <dbReference type="Proteomes" id="UP000717996"/>
    </source>
</evidence>
<dbReference type="InterPro" id="IPR051276">
    <property type="entry name" value="Saccharopine_DH-like_oxidrdct"/>
</dbReference>
<evidence type="ECO:0000256" key="1">
    <source>
        <dbReference type="ARBA" id="ARBA00038048"/>
    </source>
</evidence>
<dbReference type="CDD" id="cd03390">
    <property type="entry name" value="PAP2_containing_1_like"/>
    <property type="match status" value="1"/>
</dbReference>
<dbReference type="Proteomes" id="UP000717996">
    <property type="component" value="Unassembled WGS sequence"/>
</dbReference>
<organism evidence="4 5">
    <name type="scientific">Rhizopus oryzae</name>
    <name type="common">Mucormycosis agent</name>
    <name type="synonym">Rhizopus arrhizus var. delemar</name>
    <dbReference type="NCBI Taxonomy" id="64495"/>
    <lineage>
        <taxon>Eukaryota</taxon>
        <taxon>Fungi</taxon>
        <taxon>Fungi incertae sedis</taxon>
        <taxon>Mucoromycota</taxon>
        <taxon>Mucoromycotina</taxon>
        <taxon>Mucoromycetes</taxon>
        <taxon>Mucorales</taxon>
        <taxon>Mucorineae</taxon>
        <taxon>Rhizopodaceae</taxon>
        <taxon>Rhizopus</taxon>
    </lineage>
</organism>
<dbReference type="SMART" id="SM00014">
    <property type="entry name" value="acidPPc"/>
    <property type="match status" value="1"/>
</dbReference>
<keyword evidence="2" id="KW-0812">Transmembrane</keyword>
<reference evidence="4" key="1">
    <citation type="journal article" date="2020" name="Microb. Genom.">
        <title>Genetic diversity of clinical and environmental Mucorales isolates obtained from an investigation of mucormycosis cases among solid organ transplant recipients.</title>
        <authorList>
            <person name="Nguyen M.H."/>
            <person name="Kaul D."/>
            <person name="Muto C."/>
            <person name="Cheng S.J."/>
            <person name="Richter R.A."/>
            <person name="Bruno V.M."/>
            <person name="Liu G."/>
            <person name="Beyhan S."/>
            <person name="Sundermann A.J."/>
            <person name="Mounaud S."/>
            <person name="Pasculle A.W."/>
            <person name="Nierman W.C."/>
            <person name="Driscoll E."/>
            <person name="Cumbie R."/>
            <person name="Clancy C.J."/>
            <person name="Dupont C.L."/>
        </authorList>
    </citation>
    <scope>NUCLEOTIDE SEQUENCE</scope>
    <source>
        <strain evidence="4">GL16</strain>
    </source>
</reference>
<proteinExistence type="inferred from homology"/>
<dbReference type="GO" id="GO:0009247">
    <property type="term" value="P:glycolipid biosynthetic process"/>
    <property type="evidence" value="ECO:0007669"/>
    <property type="project" value="TreeGrafter"/>
</dbReference>
<feature type="domain" description="Phosphatidic acid phosphatase type 2/haloperoxidase" evidence="3">
    <location>
        <begin position="284"/>
        <end position="429"/>
    </location>
</feature>
<dbReference type="Pfam" id="PF01569">
    <property type="entry name" value="PAP2"/>
    <property type="match status" value="1"/>
</dbReference>
<keyword evidence="2" id="KW-1133">Transmembrane helix</keyword>
<evidence type="ECO:0000256" key="2">
    <source>
        <dbReference type="SAM" id="Phobius"/>
    </source>
</evidence>
<dbReference type="GO" id="GO:0005886">
    <property type="term" value="C:plasma membrane"/>
    <property type="evidence" value="ECO:0007669"/>
    <property type="project" value="TreeGrafter"/>
</dbReference>
<feature type="transmembrane region" description="Helical" evidence="2">
    <location>
        <begin position="171"/>
        <end position="192"/>
    </location>
</feature>
<dbReference type="PANTHER" id="PTHR12286">
    <property type="entry name" value="SACCHAROPINE DEHYDROGENASE-LIKE OXIDOREDUCTASE"/>
    <property type="match status" value="1"/>
</dbReference>
<feature type="transmembrane region" description="Helical" evidence="2">
    <location>
        <begin position="31"/>
        <end position="51"/>
    </location>
</feature>
<feature type="transmembrane region" description="Helical" evidence="2">
    <location>
        <begin position="280"/>
        <end position="301"/>
    </location>
</feature>
<evidence type="ECO:0000259" key="3">
    <source>
        <dbReference type="SMART" id="SM00014"/>
    </source>
</evidence>
<dbReference type="InterPro" id="IPR000326">
    <property type="entry name" value="PAP2/HPO"/>
</dbReference>
<sequence>MNQTPNNNREEEQEELLNTGKYKKRSSHRQYLPLIELVLIIAFQLLIVAYLDNYNIYLPYTVLPYYGYELIHTFTVGKRGWIVRSTVLIQLTCIVIYHNHWSLLFIPIYFLGIFYAIKLWKQYKQTTVMADQQLAQQAKLLVFTVSIIYGVSATLFYTVLGLIIVRLEGAISIRLSLILIPVFVVMGIVLCYPVKRRIALSYGFDWLLVIIMTVVFFAIDKVTPFHRQFSINDKTIMFPYAEHERVPVWLLLIICLLIPIVIIAIISLSGIGYKRNWYDFHAGVLGLCLGLSMTIMLTDVIKVTAGRPRPDMLSRCKPPTDTQDPPLGLSTVDICTTDIHSHMMIDGFKSFPSGHSSFSFAGLGYLSFYIAGKLRLFDQMGHTYKGFCTIFPFLGAMLVAISRTEDYRHHWHDVFIGALLGIVCAYFSYRQYYPSLGQDECHAPFMTRLLYWKDGTNNRQEEEEGLTRSTTNSTTASASNNDQSIIFGATGFTGALTAEYLVEVFDKSINWGLAGRSLAKLEKVRDRLADLDPSMKKLDLLIADSHQPETLDQVVSQTRVIISTVGPFAKYGTPLVESCIRQKTHYVDITGEYLWVKDIIDRFHEKARQEKVMIVPCCGFDSVPSDLGTFILANHIQDKHGLNLASVKASVMKLVGGASGGTIQSCLEMASQDTSNLMDPYILATRRGVDKAPITIFRKDYDFDGKWQAPFIMSAVNEKVVRRSWSIWADRGKPYGNLFTYKETQSFSFLPGLVYACLFYTVLPLTFLLVRTPMIGEKIKNLLPGSGYGPRDETRKLGGYEFQFVGTAEIEPYDEPVRARATIKGSRDPGYGDTCRMVVEAALSIIKSRNEIPGRDGGVLTPSTAFGQVLVDRLKADNKVVIEVEDM</sequence>
<feature type="transmembrane region" description="Helical" evidence="2">
    <location>
        <begin position="384"/>
        <end position="404"/>
    </location>
</feature>
<feature type="transmembrane region" description="Helical" evidence="2">
    <location>
        <begin position="410"/>
        <end position="429"/>
    </location>
</feature>
<dbReference type="Gene3D" id="1.20.144.10">
    <property type="entry name" value="Phosphatidic acid phosphatase type 2/haloperoxidase"/>
    <property type="match status" value="1"/>
</dbReference>
<keyword evidence="2" id="KW-0472">Membrane</keyword>
<dbReference type="SUPFAM" id="SSF51735">
    <property type="entry name" value="NAD(P)-binding Rossmann-fold domains"/>
    <property type="match status" value="1"/>
</dbReference>
<feature type="transmembrane region" description="Helical" evidence="2">
    <location>
        <begin position="199"/>
        <end position="219"/>
    </location>
</feature>
<accession>A0A9P7CEH1</accession>
<feature type="transmembrane region" description="Helical" evidence="2">
    <location>
        <begin position="749"/>
        <end position="770"/>
    </location>
</feature>
<feature type="transmembrane region" description="Helical" evidence="2">
    <location>
        <begin position="103"/>
        <end position="120"/>
    </location>
</feature>
<name>A0A9P7CEH1_RHIOR</name>
<feature type="transmembrane region" description="Helical" evidence="2">
    <location>
        <begin position="353"/>
        <end position="372"/>
    </location>
</feature>
<dbReference type="SUPFAM" id="SSF48317">
    <property type="entry name" value="Acid phosphatase/Vanadium-dependent haloperoxidase"/>
    <property type="match status" value="1"/>
</dbReference>
<dbReference type="FunFam" id="1.20.144.10:FF:000017">
    <property type="entry name" value="Diacylglycerol pyrophosphate phosphatase 1"/>
    <property type="match status" value="1"/>
</dbReference>
<protein>
    <recommendedName>
        <fullName evidence="3">Phosphatidic acid phosphatase type 2/haloperoxidase domain-containing protein</fullName>
    </recommendedName>
</protein>
<feature type="transmembrane region" description="Helical" evidence="2">
    <location>
        <begin position="248"/>
        <end position="268"/>
    </location>
</feature>
<dbReference type="EMBL" id="JAANIT010000325">
    <property type="protein sequence ID" value="KAG1548977.1"/>
    <property type="molecule type" value="Genomic_DNA"/>
</dbReference>
<comment type="similarity">
    <text evidence="1">Belongs to the saccharopine dehydrogenase family.</text>
</comment>
<dbReference type="Pfam" id="PF03435">
    <property type="entry name" value="Sacchrp_dh_NADP"/>
    <property type="match status" value="1"/>
</dbReference>
<dbReference type="InterPro" id="IPR036291">
    <property type="entry name" value="NAD(P)-bd_dom_sf"/>
</dbReference>
<feature type="transmembrane region" description="Helical" evidence="2">
    <location>
        <begin position="140"/>
        <end position="165"/>
    </location>
</feature>
<evidence type="ECO:0000313" key="4">
    <source>
        <dbReference type="EMBL" id="KAG1548977.1"/>
    </source>
</evidence>
<comment type="caution">
    <text evidence="4">The sequence shown here is derived from an EMBL/GenBank/DDBJ whole genome shotgun (WGS) entry which is preliminary data.</text>
</comment>
<dbReference type="AlphaFoldDB" id="A0A9P7CEH1"/>
<gene>
    <name evidence="4" type="ORF">G6F51_003340</name>
</gene>
<dbReference type="PANTHER" id="PTHR12286:SF5">
    <property type="entry name" value="SACCHAROPINE DEHYDROGENASE-LIKE OXIDOREDUCTASE"/>
    <property type="match status" value="1"/>
</dbReference>